<proteinExistence type="predicted"/>
<accession>A0A0E3PP48</accession>
<dbReference type="PATRIC" id="fig|1434118.4.peg.3124"/>
<dbReference type="RefSeq" id="WP_048183156.1">
    <property type="nucleotide sequence ID" value="NZ_CP009508.1"/>
</dbReference>
<sequence length="154" mass="17864">MEYKYDLNEKTLYIDENRIPAYSLEKNEIGNCTSCDSILVSLSYHAFGETIAVITKCTSCGAFYANIYDSDWNWMDEVLITLLPIPIPISNPVVDSWEELKAVPIKKLEAVFSKGEIEALFARAKDKTPVRQYLYRARKKYELFEEIFDLRLEL</sequence>
<evidence type="ECO:0000313" key="1">
    <source>
        <dbReference type="EMBL" id="AKB36999.1"/>
    </source>
</evidence>
<gene>
    <name evidence="1" type="ORF">MSSAC_2409</name>
</gene>
<dbReference type="GeneID" id="24872056"/>
<reference evidence="1 2" key="1">
    <citation type="submission" date="2014-07" db="EMBL/GenBank/DDBJ databases">
        <title>Methanogenic archaea and the global carbon cycle.</title>
        <authorList>
            <person name="Henriksen J.R."/>
            <person name="Luke J."/>
            <person name="Reinhart S."/>
            <person name="Benedict M.N."/>
            <person name="Youngblut N.D."/>
            <person name="Metcalf M.E."/>
            <person name="Whitaker R.J."/>
            <person name="Metcalf W.W."/>
        </authorList>
    </citation>
    <scope>NUCLEOTIDE SEQUENCE [LARGE SCALE GENOMIC DNA]</scope>
    <source>
        <strain evidence="1 2">C2J</strain>
    </source>
</reference>
<protein>
    <submittedName>
        <fullName evidence="1">Uncharacterized protein</fullName>
    </submittedName>
</protein>
<dbReference type="HOGENOM" id="CLU_1700287_0_0_2"/>
<dbReference type="Proteomes" id="UP000033123">
    <property type="component" value="Chromosome"/>
</dbReference>
<evidence type="ECO:0000313" key="2">
    <source>
        <dbReference type="Proteomes" id="UP000033123"/>
    </source>
</evidence>
<dbReference type="KEGG" id="msj:MSSAC_2409"/>
<dbReference type="AlphaFoldDB" id="A0A0E3PP48"/>
<name>A0A0E3PP48_9EURY</name>
<organism evidence="1 2">
    <name type="scientific">Methanosarcina siciliae C2J</name>
    <dbReference type="NCBI Taxonomy" id="1434118"/>
    <lineage>
        <taxon>Archaea</taxon>
        <taxon>Methanobacteriati</taxon>
        <taxon>Methanobacteriota</taxon>
        <taxon>Stenosarchaea group</taxon>
        <taxon>Methanomicrobia</taxon>
        <taxon>Methanosarcinales</taxon>
        <taxon>Methanosarcinaceae</taxon>
        <taxon>Methanosarcina</taxon>
    </lineage>
</organism>
<dbReference type="EMBL" id="CP009508">
    <property type="protein sequence ID" value="AKB36999.1"/>
    <property type="molecule type" value="Genomic_DNA"/>
</dbReference>